<evidence type="ECO:0000313" key="3">
    <source>
        <dbReference type="Proteomes" id="UP001241758"/>
    </source>
</evidence>
<accession>A0ABT6WVB6</accession>
<dbReference type="RefSeq" id="WP_282764874.1">
    <property type="nucleotide sequence ID" value="NZ_JASCTH010000027.1"/>
</dbReference>
<feature type="chain" id="PRO_5045567763" evidence="1">
    <location>
        <begin position="26"/>
        <end position="212"/>
    </location>
</feature>
<keyword evidence="1" id="KW-0732">Signal</keyword>
<reference evidence="2 3" key="1">
    <citation type="submission" date="2023-05" db="EMBL/GenBank/DDBJ databases">
        <title>Actinoplanes sp. NEAU-A12 genome sequencing.</title>
        <authorList>
            <person name="Wang Z.-S."/>
        </authorList>
    </citation>
    <scope>NUCLEOTIDE SEQUENCE [LARGE SCALE GENOMIC DNA]</scope>
    <source>
        <strain evidence="2 3">NEAU-A12</strain>
    </source>
</reference>
<comment type="caution">
    <text evidence="2">The sequence shown here is derived from an EMBL/GenBank/DDBJ whole genome shotgun (WGS) entry which is preliminary data.</text>
</comment>
<feature type="signal peptide" evidence="1">
    <location>
        <begin position="1"/>
        <end position="25"/>
    </location>
</feature>
<gene>
    <name evidence="2" type="ORF">QLQ12_34130</name>
</gene>
<dbReference type="EMBL" id="JASCTH010000027">
    <property type="protein sequence ID" value="MDI6103664.1"/>
    <property type="molecule type" value="Genomic_DNA"/>
</dbReference>
<proteinExistence type="predicted"/>
<sequence length="212" mass="22626">MRTRSLILKTIAVSTIGVAAFPAAASGAEVSAPDGQVSTPANAAMGSQELTMSGPCGGFLQPACDYVKHVSGFRPPKNEPTQFTDGRKYEQRYDFRHIKTCNESGFTAYIARGWAAGGSMNTAGWRRVGNGECTVPLRADYIFVHREDTFETTWTPDGSEGRVFQGCVITPGPFKLEPSPGDATTCSDQGGFMVGFPIVPVVAGNVFTWTLG</sequence>
<evidence type="ECO:0000313" key="2">
    <source>
        <dbReference type="EMBL" id="MDI6103664.1"/>
    </source>
</evidence>
<organism evidence="2 3">
    <name type="scientific">Actinoplanes sandaracinus</name>
    <dbReference type="NCBI Taxonomy" id="3045177"/>
    <lineage>
        <taxon>Bacteria</taxon>
        <taxon>Bacillati</taxon>
        <taxon>Actinomycetota</taxon>
        <taxon>Actinomycetes</taxon>
        <taxon>Micromonosporales</taxon>
        <taxon>Micromonosporaceae</taxon>
        <taxon>Actinoplanes</taxon>
    </lineage>
</organism>
<evidence type="ECO:0000256" key="1">
    <source>
        <dbReference type="SAM" id="SignalP"/>
    </source>
</evidence>
<protein>
    <submittedName>
        <fullName evidence="2">DUF1036 domain-containing protein</fullName>
    </submittedName>
</protein>
<name>A0ABT6WVB6_9ACTN</name>
<keyword evidence="3" id="KW-1185">Reference proteome</keyword>
<dbReference type="Proteomes" id="UP001241758">
    <property type="component" value="Unassembled WGS sequence"/>
</dbReference>
<dbReference type="Pfam" id="PF06282">
    <property type="entry name" value="DUF1036"/>
    <property type="match status" value="1"/>
</dbReference>
<dbReference type="InterPro" id="IPR009380">
    <property type="entry name" value="DUF1036"/>
</dbReference>